<feature type="transmembrane region" description="Helical" evidence="6">
    <location>
        <begin position="80"/>
        <end position="100"/>
    </location>
</feature>
<dbReference type="SUPFAM" id="SSF160240">
    <property type="entry name" value="Cation efflux protein cytoplasmic domain-like"/>
    <property type="match status" value="1"/>
</dbReference>
<dbReference type="InterPro" id="IPR058533">
    <property type="entry name" value="Cation_efflux_TM"/>
</dbReference>
<feature type="domain" description="Cation efflux protein transmembrane" evidence="7">
    <location>
        <begin position="13"/>
        <end position="223"/>
    </location>
</feature>
<comment type="subcellular location">
    <subcellularLocation>
        <location evidence="1">Membrane</location>
        <topology evidence="1">Multi-pass membrane protein</topology>
    </subcellularLocation>
</comment>
<evidence type="ECO:0000256" key="3">
    <source>
        <dbReference type="ARBA" id="ARBA00022692"/>
    </source>
</evidence>
<evidence type="ECO:0000256" key="2">
    <source>
        <dbReference type="ARBA" id="ARBA00022448"/>
    </source>
</evidence>
<comment type="caution">
    <text evidence="8">The sequence shown here is derived from an EMBL/GenBank/DDBJ whole genome shotgun (WGS) entry which is preliminary data.</text>
</comment>
<proteinExistence type="predicted"/>
<feature type="transmembrane region" description="Helical" evidence="6">
    <location>
        <begin position="12"/>
        <end position="33"/>
    </location>
</feature>
<keyword evidence="2" id="KW-0813">Transport</keyword>
<evidence type="ECO:0000256" key="4">
    <source>
        <dbReference type="ARBA" id="ARBA00022989"/>
    </source>
</evidence>
<dbReference type="PANTHER" id="PTHR13414:SF9">
    <property type="entry name" value="PROTON-COUPLED ZINC ANTIPORTER SLC30A9, MITOCHONDRIAL"/>
    <property type="match status" value="1"/>
</dbReference>
<evidence type="ECO:0000313" key="9">
    <source>
        <dbReference type="Proteomes" id="UP001500483"/>
    </source>
</evidence>
<evidence type="ECO:0000259" key="7">
    <source>
        <dbReference type="Pfam" id="PF01545"/>
    </source>
</evidence>
<accession>A0ABP6RUG9</accession>
<name>A0ABP6RUG9_9PSEU</name>
<keyword evidence="5 6" id="KW-0472">Membrane</keyword>
<reference evidence="9" key="1">
    <citation type="journal article" date="2019" name="Int. J. Syst. Evol. Microbiol.">
        <title>The Global Catalogue of Microorganisms (GCM) 10K type strain sequencing project: providing services to taxonomists for standard genome sequencing and annotation.</title>
        <authorList>
            <consortium name="The Broad Institute Genomics Platform"/>
            <consortium name="The Broad Institute Genome Sequencing Center for Infectious Disease"/>
            <person name="Wu L."/>
            <person name="Ma J."/>
        </authorList>
    </citation>
    <scope>NUCLEOTIDE SEQUENCE [LARGE SCALE GENOMIC DNA]</scope>
    <source>
        <strain evidence="9">JCM 9687</strain>
    </source>
</reference>
<evidence type="ECO:0000256" key="5">
    <source>
        <dbReference type="ARBA" id="ARBA00023136"/>
    </source>
</evidence>
<dbReference type="Proteomes" id="UP001500483">
    <property type="component" value="Unassembled WGS sequence"/>
</dbReference>
<feature type="transmembrane region" description="Helical" evidence="6">
    <location>
        <begin position="199"/>
        <end position="216"/>
    </location>
</feature>
<dbReference type="RefSeq" id="WP_224957480.1">
    <property type="nucleotide sequence ID" value="NZ_BAAAYK010000038.1"/>
</dbReference>
<dbReference type="InterPro" id="IPR040177">
    <property type="entry name" value="SLC30A9"/>
</dbReference>
<dbReference type="Gene3D" id="1.20.1510.10">
    <property type="entry name" value="Cation efflux protein transmembrane domain"/>
    <property type="match status" value="1"/>
</dbReference>
<feature type="transmembrane region" description="Helical" evidence="6">
    <location>
        <begin position="164"/>
        <end position="187"/>
    </location>
</feature>
<feature type="transmembrane region" description="Helical" evidence="6">
    <location>
        <begin position="120"/>
        <end position="139"/>
    </location>
</feature>
<gene>
    <name evidence="8" type="ORF">GCM10020366_38420</name>
</gene>
<dbReference type="Pfam" id="PF01545">
    <property type="entry name" value="Cation_efflux"/>
    <property type="match status" value="1"/>
</dbReference>
<sequence length="325" mass="34340">MAEEESGESTATVLLALGANLAIGLLKLVAGLITGSGAMLAEAAHSAADTTTQGLLLTGLRRSSRPADRRHPFGYGKARYFWALIAAVSIFVSGGVFAIIEGVRTVASGESEQTLPWVAYAVLGGAFLLEGTSWLRAVLQVRAEAKAEGTTFVRWMRGSDDPTVVTVFFEDGAALIGLLLAFAGVGLHQLTGSGVWDGVASLLIGVLLAGVAYALGRANMGLLIGRSAGPALVRGVREHLAGHEGISAVVDLMTMMTGTDRVLLCARLDFRDSLSAGDVERLCVRLDDELRARFPDLDEIFLEPVPREDPHVRARRLARYGLDGG</sequence>
<dbReference type="NCBIfam" id="TIGR01297">
    <property type="entry name" value="CDF"/>
    <property type="match status" value="1"/>
</dbReference>
<evidence type="ECO:0000313" key="8">
    <source>
        <dbReference type="EMBL" id="GAA3360035.1"/>
    </source>
</evidence>
<keyword evidence="4 6" id="KW-1133">Transmembrane helix</keyword>
<dbReference type="InterPro" id="IPR036837">
    <property type="entry name" value="Cation_efflux_CTD_sf"/>
</dbReference>
<dbReference type="InterPro" id="IPR002524">
    <property type="entry name" value="Cation_efflux"/>
</dbReference>
<protein>
    <submittedName>
        <fullName evidence="8">Cation diffusion facilitator family transporter</fullName>
    </submittedName>
</protein>
<dbReference type="EMBL" id="BAAAYK010000038">
    <property type="protein sequence ID" value="GAA3360035.1"/>
    <property type="molecule type" value="Genomic_DNA"/>
</dbReference>
<dbReference type="PANTHER" id="PTHR13414">
    <property type="entry name" value="HUEL-CATION TRANSPORTER"/>
    <property type="match status" value="1"/>
</dbReference>
<keyword evidence="9" id="KW-1185">Reference proteome</keyword>
<evidence type="ECO:0000256" key="1">
    <source>
        <dbReference type="ARBA" id="ARBA00004141"/>
    </source>
</evidence>
<dbReference type="InterPro" id="IPR027469">
    <property type="entry name" value="Cation_efflux_TMD_sf"/>
</dbReference>
<evidence type="ECO:0000256" key="6">
    <source>
        <dbReference type="SAM" id="Phobius"/>
    </source>
</evidence>
<dbReference type="SUPFAM" id="SSF161111">
    <property type="entry name" value="Cation efflux protein transmembrane domain-like"/>
    <property type="match status" value="1"/>
</dbReference>
<keyword evidence="3 6" id="KW-0812">Transmembrane</keyword>
<organism evidence="8 9">
    <name type="scientific">Saccharopolyspora gregorii</name>
    <dbReference type="NCBI Taxonomy" id="33914"/>
    <lineage>
        <taxon>Bacteria</taxon>
        <taxon>Bacillati</taxon>
        <taxon>Actinomycetota</taxon>
        <taxon>Actinomycetes</taxon>
        <taxon>Pseudonocardiales</taxon>
        <taxon>Pseudonocardiaceae</taxon>
        <taxon>Saccharopolyspora</taxon>
    </lineage>
</organism>